<name>A0A369WRQ1_9GAMM</name>
<feature type="transmembrane region" description="Helical" evidence="8">
    <location>
        <begin position="12"/>
        <end position="31"/>
    </location>
</feature>
<keyword evidence="4 7" id="KW-0812">Transmembrane</keyword>
<comment type="caution">
    <text evidence="9">The sequence shown here is derived from an EMBL/GenBank/DDBJ whole genome shotgun (WGS) entry which is preliminary data.</text>
</comment>
<evidence type="ECO:0000256" key="5">
    <source>
        <dbReference type="ARBA" id="ARBA00022989"/>
    </source>
</evidence>
<gene>
    <name evidence="9" type="ORF">DV711_04130</name>
</gene>
<evidence type="ECO:0000256" key="6">
    <source>
        <dbReference type="ARBA" id="ARBA00023136"/>
    </source>
</evidence>
<dbReference type="InterPro" id="IPR003400">
    <property type="entry name" value="ExbD"/>
</dbReference>
<accession>A0A369WRQ1</accession>
<dbReference type="OrthoDB" id="9793581at2"/>
<dbReference type="GO" id="GO:0005886">
    <property type="term" value="C:plasma membrane"/>
    <property type="evidence" value="ECO:0007669"/>
    <property type="project" value="UniProtKB-SubCell"/>
</dbReference>
<protein>
    <submittedName>
        <fullName evidence="9">Biopolymer transporter ExbD</fullName>
    </submittedName>
</protein>
<evidence type="ECO:0000256" key="1">
    <source>
        <dbReference type="ARBA" id="ARBA00004162"/>
    </source>
</evidence>
<proteinExistence type="inferred from homology"/>
<comment type="subcellular location">
    <subcellularLocation>
        <location evidence="1">Cell membrane</location>
        <topology evidence="1">Single-pass membrane protein</topology>
    </subcellularLocation>
    <subcellularLocation>
        <location evidence="7">Cell membrane</location>
        <topology evidence="7">Single-pass type II membrane protein</topology>
    </subcellularLocation>
</comment>
<comment type="similarity">
    <text evidence="2 7">Belongs to the ExbD/TolR family.</text>
</comment>
<organism evidence="9 10">
    <name type="scientific">Motiliproteus coralliicola</name>
    <dbReference type="NCBI Taxonomy" id="2283196"/>
    <lineage>
        <taxon>Bacteria</taxon>
        <taxon>Pseudomonadati</taxon>
        <taxon>Pseudomonadota</taxon>
        <taxon>Gammaproteobacteria</taxon>
        <taxon>Oceanospirillales</taxon>
        <taxon>Oceanospirillaceae</taxon>
        <taxon>Motiliproteus</taxon>
    </lineage>
</organism>
<evidence type="ECO:0000256" key="7">
    <source>
        <dbReference type="RuleBase" id="RU003879"/>
    </source>
</evidence>
<keyword evidence="3" id="KW-1003">Cell membrane</keyword>
<keyword evidence="7" id="KW-0813">Transport</keyword>
<dbReference type="AlphaFoldDB" id="A0A369WRQ1"/>
<evidence type="ECO:0000256" key="4">
    <source>
        <dbReference type="ARBA" id="ARBA00022692"/>
    </source>
</evidence>
<reference evidence="9 10" key="1">
    <citation type="submission" date="2018-07" db="EMBL/GenBank/DDBJ databases">
        <title>Motiliproteus coralliicola sp. nov., a bacterium isolated from Coral.</title>
        <authorList>
            <person name="Wang G."/>
        </authorList>
    </citation>
    <scope>NUCLEOTIDE SEQUENCE [LARGE SCALE GENOMIC DNA]</scope>
    <source>
        <strain evidence="9 10">C34</strain>
    </source>
</reference>
<keyword evidence="5 8" id="KW-1133">Transmembrane helix</keyword>
<keyword evidence="6 8" id="KW-0472">Membrane</keyword>
<dbReference type="Proteomes" id="UP000253769">
    <property type="component" value="Unassembled WGS sequence"/>
</dbReference>
<dbReference type="Pfam" id="PF02472">
    <property type="entry name" value="ExbD"/>
    <property type="match status" value="1"/>
</dbReference>
<dbReference type="GO" id="GO:0022857">
    <property type="term" value="F:transmembrane transporter activity"/>
    <property type="evidence" value="ECO:0007669"/>
    <property type="project" value="InterPro"/>
</dbReference>
<evidence type="ECO:0000313" key="9">
    <source>
        <dbReference type="EMBL" id="RDE24780.1"/>
    </source>
</evidence>
<evidence type="ECO:0000256" key="8">
    <source>
        <dbReference type="SAM" id="Phobius"/>
    </source>
</evidence>
<dbReference type="EMBL" id="QQOH01000001">
    <property type="protein sequence ID" value="RDE24780.1"/>
    <property type="molecule type" value="Genomic_DNA"/>
</dbReference>
<evidence type="ECO:0000313" key="10">
    <source>
        <dbReference type="Proteomes" id="UP000253769"/>
    </source>
</evidence>
<dbReference type="GO" id="GO:0015031">
    <property type="term" value="P:protein transport"/>
    <property type="evidence" value="ECO:0007669"/>
    <property type="project" value="UniProtKB-KW"/>
</dbReference>
<dbReference type="PANTHER" id="PTHR30558:SF3">
    <property type="entry name" value="BIOPOLYMER TRANSPORT PROTEIN EXBD-RELATED"/>
    <property type="match status" value="1"/>
</dbReference>
<dbReference type="PANTHER" id="PTHR30558">
    <property type="entry name" value="EXBD MEMBRANE COMPONENT OF PMF-DRIVEN MACROMOLECULE IMPORT SYSTEM"/>
    <property type="match status" value="1"/>
</dbReference>
<dbReference type="RefSeq" id="WP_114694370.1">
    <property type="nucleotide sequence ID" value="NZ_QQOH01000001.1"/>
</dbReference>
<keyword evidence="7" id="KW-0653">Protein transport</keyword>
<dbReference type="Gene3D" id="3.30.420.270">
    <property type="match status" value="1"/>
</dbReference>
<sequence>MKFKRQLTEEVNVNLTPLIDVVFLLLIFFMVSTTFTKETHLKIDLPQASAEPVDAELLVIDIAITADGQFSVNEQPLVNTQLDTLKRAITQAARNKKELPVMISADAQAPHQAVVTAMDAAGQLGFVELSITTRNPSRESESR</sequence>
<evidence type="ECO:0000256" key="2">
    <source>
        <dbReference type="ARBA" id="ARBA00005811"/>
    </source>
</evidence>
<keyword evidence="10" id="KW-1185">Reference proteome</keyword>
<evidence type="ECO:0000256" key="3">
    <source>
        <dbReference type="ARBA" id="ARBA00022475"/>
    </source>
</evidence>